<evidence type="ECO:0000313" key="3">
    <source>
        <dbReference type="EMBL" id="MDT0249287.1"/>
    </source>
</evidence>
<dbReference type="InterPro" id="IPR021403">
    <property type="entry name" value="DUF3043"/>
</dbReference>
<reference evidence="3" key="1">
    <citation type="submission" date="2022-06" db="EMBL/GenBank/DDBJ databases">
        <title>Draft Genome Sequences of Three Actinomyces oris Strains, Isolated from Healthy Human Feces.</title>
        <authorList>
            <person name="Ye Y."/>
            <person name="Liu C."/>
            <person name="Zhao J."/>
            <person name="Xu J."/>
            <person name="Huang H."/>
            <person name="Wang B."/>
            <person name="Wei J."/>
            <person name="Jing X."/>
        </authorList>
    </citation>
    <scope>NUCLEOTIDE SEQUENCE</scope>
    <source>
        <strain evidence="3">CNGBCC1803368</strain>
    </source>
</reference>
<dbReference type="Pfam" id="PF11241">
    <property type="entry name" value="DUF3043"/>
    <property type="match status" value="1"/>
</dbReference>
<feature type="transmembrane region" description="Helical" evidence="2">
    <location>
        <begin position="104"/>
        <end position="123"/>
    </location>
</feature>
<feature type="transmembrane region" description="Helical" evidence="2">
    <location>
        <begin position="129"/>
        <end position="152"/>
    </location>
</feature>
<name>A0A109WAK6_9ACTO</name>
<sequence>MSLFKKRSQTPEPEPVAEPSPKPGGKGRPTPRRKDQQAKNLHPVVPKDRAAAKREARAARDAAWERQNKAMVTGEEKYLPSREKGPIKRYIRDYVDARFNLGEYFMPLIFVLLIISFGFSSLLPHYPLISFYTVLAMNGYLLAAIADAVWCWTRLRRRLTAKFGQEKVKDEGTILFYIMSRCFMLRRWRRPAALVERGQYPS</sequence>
<evidence type="ECO:0000313" key="4">
    <source>
        <dbReference type="Proteomes" id="UP001180729"/>
    </source>
</evidence>
<dbReference type="EMBL" id="JAMZMH010000010">
    <property type="protein sequence ID" value="MDT0249287.1"/>
    <property type="molecule type" value="Genomic_DNA"/>
</dbReference>
<keyword evidence="2" id="KW-0812">Transmembrane</keyword>
<comment type="caution">
    <text evidence="3">The sequence shown here is derived from an EMBL/GenBank/DDBJ whole genome shotgun (WGS) entry which is preliminary data.</text>
</comment>
<feature type="compositionally biased region" description="Basic and acidic residues" evidence="1">
    <location>
        <begin position="45"/>
        <end position="64"/>
    </location>
</feature>
<keyword evidence="2" id="KW-0472">Membrane</keyword>
<organism evidence="3 4">
    <name type="scientific">Actinomyces oris</name>
    <dbReference type="NCBI Taxonomy" id="544580"/>
    <lineage>
        <taxon>Bacteria</taxon>
        <taxon>Bacillati</taxon>
        <taxon>Actinomycetota</taxon>
        <taxon>Actinomycetes</taxon>
        <taxon>Actinomycetales</taxon>
        <taxon>Actinomycetaceae</taxon>
        <taxon>Actinomyces</taxon>
    </lineage>
</organism>
<dbReference type="RefSeq" id="WP_010615408.1">
    <property type="nucleotide sequence ID" value="NZ_CAUOQX010000012.1"/>
</dbReference>
<dbReference type="AlphaFoldDB" id="A0A109WAK6"/>
<feature type="compositionally biased region" description="Pro residues" evidence="1">
    <location>
        <begin position="12"/>
        <end position="22"/>
    </location>
</feature>
<dbReference type="Proteomes" id="UP001180729">
    <property type="component" value="Unassembled WGS sequence"/>
</dbReference>
<proteinExistence type="predicted"/>
<keyword evidence="2" id="KW-1133">Transmembrane helix</keyword>
<protein>
    <submittedName>
        <fullName evidence="3">DUF3043 domain-containing protein</fullName>
    </submittedName>
</protein>
<evidence type="ECO:0000256" key="1">
    <source>
        <dbReference type="SAM" id="MobiDB-lite"/>
    </source>
</evidence>
<evidence type="ECO:0000256" key="2">
    <source>
        <dbReference type="SAM" id="Phobius"/>
    </source>
</evidence>
<gene>
    <name evidence="3" type="ORF">RMW62_09365</name>
</gene>
<feature type="region of interest" description="Disordered" evidence="1">
    <location>
        <begin position="1"/>
        <end position="64"/>
    </location>
</feature>
<accession>A0A109WAK6</accession>
<dbReference type="KEGG" id="aos:AXE84_10185"/>